<dbReference type="GO" id="GO:0046872">
    <property type="term" value="F:metal ion binding"/>
    <property type="evidence" value="ECO:0007669"/>
    <property type="project" value="UniProtKB-KW"/>
</dbReference>
<evidence type="ECO:0000256" key="5">
    <source>
        <dbReference type="ARBA" id="ARBA00022833"/>
    </source>
</evidence>
<accession>A0A1E3G1J5</accession>
<dbReference type="InterPro" id="IPR016037">
    <property type="entry name" value="DHQ_synth_AroB"/>
</dbReference>
<gene>
    <name evidence="12" type="ORF">A4H02_07525</name>
</gene>
<feature type="domain" description="3-dehydroquinate synthase N-terminal" evidence="10">
    <location>
        <begin position="61"/>
        <end position="173"/>
    </location>
</feature>
<dbReference type="SUPFAM" id="SSF56796">
    <property type="entry name" value="Dehydroquinate synthase-like"/>
    <property type="match status" value="1"/>
</dbReference>
<evidence type="ECO:0000256" key="8">
    <source>
        <dbReference type="ARBA" id="ARBA00023285"/>
    </source>
</evidence>
<protein>
    <recommendedName>
        <fullName evidence="9">3-dehydroquinate synthase</fullName>
        <ecNumber evidence="9">4.2.3.4</ecNumber>
    </recommendedName>
</protein>
<dbReference type="NCBIfam" id="TIGR01357">
    <property type="entry name" value="aroB"/>
    <property type="match status" value="1"/>
</dbReference>
<evidence type="ECO:0000256" key="4">
    <source>
        <dbReference type="ARBA" id="ARBA00022741"/>
    </source>
</evidence>
<dbReference type="Gene3D" id="1.20.1090.10">
    <property type="entry name" value="Dehydroquinate synthase-like - alpha domain"/>
    <property type="match status" value="1"/>
</dbReference>
<dbReference type="AlphaFoldDB" id="A0A1E3G1J5"/>
<dbReference type="InterPro" id="IPR030960">
    <property type="entry name" value="DHQS/DOIS_N"/>
</dbReference>
<dbReference type="Pfam" id="PF24621">
    <property type="entry name" value="DHQS_C"/>
    <property type="match status" value="1"/>
</dbReference>
<dbReference type="GO" id="GO:0000166">
    <property type="term" value="F:nucleotide binding"/>
    <property type="evidence" value="ECO:0007669"/>
    <property type="project" value="UniProtKB-KW"/>
</dbReference>
<keyword evidence="6" id="KW-0520">NAD</keyword>
<dbReference type="Pfam" id="PF01761">
    <property type="entry name" value="DHQ_synthase"/>
    <property type="match status" value="1"/>
</dbReference>
<dbReference type="GO" id="GO:0005737">
    <property type="term" value="C:cytoplasm"/>
    <property type="evidence" value="ECO:0007669"/>
    <property type="project" value="InterPro"/>
</dbReference>
<dbReference type="InterPro" id="IPR030963">
    <property type="entry name" value="DHQ_synth_fam"/>
</dbReference>
<dbReference type="STRING" id="1008305.A4H02_07525"/>
<keyword evidence="4" id="KW-0547">Nucleotide-binding</keyword>
<dbReference type="RefSeq" id="WP_069293561.1">
    <property type="nucleotide sequence ID" value="NZ_CP140110.1"/>
</dbReference>
<keyword evidence="13" id="KW-1185">Reference proteome</keyword>
<evidence type="ECO:0000256" key="3">
    <source>
        <dbReference type="ARBA" id="ARBA00022723"/>
    </source>
</evidence>
<evidence type="ECO:0000256" key="7">
    <source>
        <dbReference type="ARBA" id="ARBA00023239"/>
    </source>
</evidence>
<dbReference type="PIRSF" id="PIRSF001455">
    <property type="entry name" value="DHQ_synth"/>
    <property type="match status" value="1"/>
</dbReference>
<dbReference type="Proteomes" id="UP000094570">
    <property type="component" value="Unassembled WGS sequence"/>
</dbReference>
<organism evidence="12 13">
    <name type="scientific">Fervidobacterium thailandense</name>
    <dbReference type="NCBI Taxonomy" id="1008305"/>
    <lineage>
        <taxon>Bacteria</taxon>
        <taxon>Thermotogati</taxon>
        <taxon>Thermotogota</taxon>
        <taxon>Thermotogae</taxon>
        <taxon>Thermotogales</taxon>
        <taxon>Fervidobacteriaceae</taxon>
        <taxon>Fervidobacterium</taxon>
    </lineage>
</organism>
<name>A0A1E3G1J5_9BACT</name>
<evidence type="ECO:0000256" key="2">
    <source>
        <dbReference type="ARBA" id="ARBA00001941"/>
    </source>
</evidence>
<dbReference type="PANTHER" id="PTHR43622">
    <property type="entry name" value="3-DEHYDROQUINATE SYNTHASE"/>
    <property type="match status" value="1"/>
</dbReference>
<evidence type="ECO:0000259" key="10">
    <source>
        <dbReference type="Pfam" id="PF01761"/>
    </source>
</evidence>
<feature type="domain" description="3-dehydroquinate synthase C-terminal" evidence="11">
    <location>
        <begin position="175"/>
        <end position="317"/>
    </location>
</feature>
<dbReference type="GO" id="GO:0003856">
    <property type="term" value="F:3-dehydroquinate synthase activity"/>
    <property type="evidence" value="ECO:0007669"/>
    <property type="project" value="UniProtKB-UniRule"/>
</dbReference>
<proteinExistence type="predicted"/>
<dbReference type="Gene3D" id="3.40.50.1970">
    <property type="match status" value="1"/>
</dbReference>
<evidence type="ECO:0000256" key="1">
    <source>
        <dbReference type="ARBA" id="ARBA00001911"/>
    </source>
</evidence>
<dbReference type="CDD" id="cd08195">
    <property type="entry name" value="DHQS"/>
    <property type="match status" value="1"/>
</dbReference>
<dbReference type="EC" id="4.2.3.4" evidence="9"/>
<dbReference type="GO" id="GO:0009073">
    <property type="term" value="P:aromatic amino acid family biosynthetic process"/>
    <property type="evidence" value="ECO:0007669"/>
    <property type="project" value="InterPro"/>
</dbReference>
<comment type="cofactor">
    <cofactor evidence="2">
        <name>Co(2+)</name>
        <dbReference type="ChEBI" id="CHEBI:48828"/>
    </cofactor>
</comment>
<dbReference type="InterPro" id="IPR050071">
    <property type="entry name" value="Dehydroquinate_synthase"/>
</dbReference>
<comment type="cofactor">
    <cofactor evidence="1">
        <name>NAD(+)</name>
        <dbReference type="ChEBI" id="CHEBI:57540"/>
    </cofactor>
</comment>
<reference evidence="13" key="1">
    <citation type="submission" date="2016-04" db="EMBL/GenBank/DDBJ databases">
        <title>The genome sequence project of a novel Fervidobacterium isolate from a hot spring in Thailand.</title>
        <authorList>
            <person name="Gonzalez J.M."/>
            <person name="Cuecas A."/>
            <person name="Kanoksilapatham W."/>
        </authorList>
    </citation>
    <scope>NUCLEOTIDE SEQUENCE [LARGE SCALE GENOMIC DNA]</scope>
    <source>
        <strain evidence="13">FC2004</strain>
    </source>
</reference>
<evidence type="ECO:0000259" key="11">
    <source>
        <dbReference type="Pfam" id="PF24621"/>
    </source>
</evidence>
<keyword evidence="5" id="KW-0862">Zinc</keyword>
<evidence type="ECO:0000313" key="12">
    <source>
        <dbReference type="EMBL" id="ODN30020.1"/>
    </source>
</evidence>
<evidence type="ECO:0000256" key="6">
    <source>
        <dbReference type="ARBA" id="ARBA00023027"/>
    </source>
</evidence>
<dbReference type="EMBL" id="LWAF01000012">
    <property type="protein sequence ID" value="ODN30020.1"/>
    <property type="molecule type" value="Genomic_DNA"/>
</dbReference>
<comment type="caution">
    <text evidence="12">The sequence shown here is derived from an EMBL/GenBank/DDBJ whole genome shotgun (WGS) entry which is preliminary data.</text>
</comment>
<keyword evidence="7" id="KW-0456">Lyase</keyword>
<sequence>MVELAQLFGSSICFFETKSELADSLRSIWSVYSDRLCVLTDENVGRLQRDFLTLLEPKVVVTLEPGENAKQFSKLERVYWTLLNADVDRTWFLLGVGGGAVCDIAGFIGSTFMRGLRFGFVPTTLLAMVDAAIGGKNGVDLGAFKNTIGTITLPEFVLLCPEFLSTLPAEEFKNGLAEVVKTGLIGDERLLEVLQELYRPGEEIKHSALREIITRSINVKVRVVSEDLGDRGLRRLLNFGHTVGHALELKFNLRHGFAVSVGMVVESRVNEVLFGTKFDVTSEIQRILATLGLPTYVELGESDIEEVLGIARHDKKNSGNYIDLVNILRPGVSEVRSVKRETFLEILRCILTEIPHQLPKAW</sequence>
<dbReference type="OrthoDB" id="9806583at2"/>
<keyword evidence="8" id="KW-0170">Cobalt</keyword>
<keyword evidence="3" id="KW-0479">Metal-binding</keyword>
<dbReference type="GO" id="GO:0009423">
    <property type="term" value="P:chorismate biosynthetic process"/>
    <property type="evidence" value="ECO:0007669"/>
    <property type="project" value="UniProtKB-UniRule"/>
</dbReference>
<evidence type="ECO:0000313" key="13">
    <source>
        <dbReference type="Proteomes" id="UP000094570"/>
    </source>
</evidence>
<evidence type="ECO:0000256" key="9">
    <source>
        <dbReference type="NCBIfam" id="TIGR01357"/>
    </source>
</evidence>
<dbReference type="InterPro" id="IPR056179">
    <property type="entry name" value="DHQS_C"/>
</dbReference>
<dbReference type="PANTHER" id="PTHR43622:SF1">
    <property type="entry name" value="3-DEHYDROQUINATE SYNTHASE"/>
    <property type="match status" value="1"/>
</dbReference>